<reference evidence="1 2" key="1">
    <citation type="journal article" date="2004" name="Int. J. Syst. Evol. Microbiol.">
        <title>Kaistella koreensis gen. nov., sp. nov., a novel member of the Chryseobacterium-Bergeyella-Riemerella branch.</title>
        <authorList>
            <person name="Kim M.K."/>
            <person name="Im W.T."/>
            <person name="Shin Y.K."/>
            <person name="Lim J.H."/>
            <person name="Kim S.H."/>
            <person name="Lee B.C."/>
            <person name="Park M.Y."/>
            <person name="Lee K.Y."/>
            <person name="Lee S.T."/>
        </authorList>
    </citation>
    <scope>NUCLEOTIDE SEQUENCE [LARGE SCALE GENOMIC DNA]</scope>
    <source>
        <strain evidence="1 2">CCUG 49689</strain>
    </source>
</reference>
<name>A0A0J7IWT3_9FLAO</name>
<evidence type="ECO:0000313" key="2">
    <source>
        <dbReference type="Proteomes" id="UP000035900"/>
    </source>
</evidence>
<dbReference type="PATRIC" id="fig|1304281.5.peg.2856"/>
<keyword evidence="2" id="KW-1185">Reference proteome</keyword>
<gene>
    <name evidence="1" type="ORF">ACM44_13230</name>
</gene>
<proteinExistence type="predicted"/>
<dbReference type="Proteomes" id="UP000035900">
    <property type="component" value="Unassembled WGS sequence"/>
</dbReference>
<dbReference type="EMBL" id="LFNG01000023">
    <property type="protein sequence ID" value="KMQ70286.1"/>
    <property type="molecule type" value="Genomic_DNA"/>
</dbReference>
<evidence type="ECO:0000313" key="1">
    <source>
        <dbReference type="EMBL" id="KMQ70286.1"/>
    </source>
</evidence>
<dbReference type="RefSeq" id="WP_048500523.1">
    <property type="nucleotide sequence ID" value="NZ_LFNG01000023.1"/>
</dbReference>
<comment type="caution">
    <text evidence="1">The sequence shown here is derived from an EMBL/GenBank/DDBJ whole genome shotgun (WGS) entry which is preliminary data.</text>
</comment>
<dbReference type="AlphaFoldDB" id="A0A0J7IWT3"/>
<dbReference type="OrthoDB" id="1248120at2"/>
<protein>
    <submittedName>
        <fullName evidence="1">Uncharacterized protein</fullName>
    </submittedName>
</protein>
<accession>A0A0J7IWT3</accession>
<sequence>METIKQFIEQFILDEYNCNKAKTDITVTDGEYKTLQEKAYNHYHSIMPNPYGRGMSQERLLNDEPMYQELYKKNVKETTPRTLFQIKQYEKPKLGEGLPRWMINDTLFACYTSYTKKTGKPLSYNKLFYVAETAEGLKIIYDLTFGVKEQEWRHSHALKINQVLDAGKLISVEKYQAPEEEISLADYNKE</sequence>
<dbReference type="STRING" id="1304281.ACM44_13230"/>
<organism evidence="1 2">
    <name type="scientific">Chryseobacterium koreense CCUG 49689</name>
    <dbReference type="NCBI Taxonomy" id="1304281"/>
    <lineage>
        <taxon>Bacteria</taxon>
        <taxon>Pseudomonadati</taxon>
        <taxon>Bacteroidota</taxon>
        <taxon>Flavobacteriia</taxon>
        <taxon>Flavobacteriales</taxon>
        <taxon>Weeksellaceae</taxon>
        <taxon>Chryseobacterium group</taxon>
        <taxon>Chryseobacterium</taxon>
    </lineage>
</organism>